<gene>
    <name evidence="3" type="ORF">JOF56_001185</name>
</gene>
<dbReference type="Pfam" id="PF03888">
    <property type="entry name" value="MucB_RseB"/>
    <property type="match status" value="1"/>
</dbReference>
<dbReference type="InterPro" id="IPR052944">
    <property type="entry name" value="Sporulation_related"/>
</dbReference>
<organism evidence="3 4">
    <name type="scientific">Kibdelosporangium banguiense</name>
    <dbReference type="NCBI Taxonomy" id="1365924"/>
    <lineage>
        <taxon>Bacteria</taxon>
        <taxon>Bacillati</taxon>
        <taxon>Actinomycetota</taxon>
        <taxon>Actinomycetes</taxon>
        <taxon>Pseudonocardiales</taxon>
        <taxon>Pseudonocardiaceae</taxon>
        <taxon>Kibdelosporangium</taxon>
    </lineage>
</organism>
<evidence type="ECO:0000313" key="3">
    <source>
        <dbReference type="EMBL" id="MBP2320800.1"/>
    </source>
</evidence>
<dbReference type="SUPFAM" id="SSF89392">
    <property type="entry name" value="Prokaryotic lipoproteins and lipoprotein localization factors"/>
    <property type="match status" value="1"/>
</dbReference>
<keyword evidence="3" id="KW-0449">Lipoprotein</keyword>
<dbReference type="InterPro" id="IPR033434">
    <property type="entry name" value="MucB/RseB_N"/>
</dbReference>
<protein>
    <submittedName>
        <fullName evidence="3">Outer membrane lipoprotein-sorting protein</fullName>
    </submittedName>
</protein>
<keyword evidence="4" id="KW-1185">Reference proteome</keyword>
<name>A0ABS4T8Q9_9PSEU</name>
<reference evidence="3 4" key="1">
    <citation type="submission" date="2021-03" db="EMBL/GenBank/DDBJ databases">
        <title>Sequencing the genomes of 1000 actinobacteria strains.</title>
        <authorList>
            <person name="Klenk H.-P."/>
        </authorList>
    </citation>
    <scope>NUCLEOTIDE SEQUENCE [LARGE SCALE GENOMIC DNA]</scope>
    <source>
        <strain evidence="3 4">DSM 46670</strain>
    </source>
</reference>
<proteinExistence type="predicted"/>
<dbReference type="PANTHER" id="PTHR37507:SF2">
    <property type="entry name" value="SPORULATION PROTEIN YDCC"/>
    <property type="match status" value="1"/>
</dbReference>
<dbReference type="PANTHER" id="PTHR37507">
    <property type="entry name" value="SPORULATION PROTEIN YDCC"/>
    <property type="match status" value="1"/>
</dbReference>
<dbReference type="PROSITE" id="PS51318">
    <property type="entry name" value="TAT"/>
    <property type="match status" value="1"/>
</dbReference>
<evidence type="ECO:0000259" key="2">
    <source>
        <dbReference type="Pfam" id="PF03888"/>
    </source>
</evidence>
<feature type="region of interest" description="Disordered" evidence="1">
    <location>
        <begin position="233"/>
        <end position="262"/>
    </location>
</feature>
<dbReference type="EMBL" id="JAGINW010000001">
    <property type="protein sequence ID" value="MBP2320800.1"/>
    <property type="molecule type" value="Genomic_DNA"/>
</dbReference>
<dbReference type="Gene3D" id="2.50.20.10">
    <property type="entry name" value="Lipoprotein localisation LolA/LolB/LppX"/>
    <property type="match status" value="1"/>
</dbReference>
<dbReference type="InterPro" id="IPR006311">
    <property type="entry name" value="TAT_signal"/>
</dbReference>
<dbReference type="InterPro" id="IPR029046">
    <property type="entry name" value="LolA/LolB/LppX"/>
</dbReference>
<feature type="domain" description="MucB/RseB N-terminal" evidence="2">
    <location>
        <begin position="130"/>
        <end position="227"/>
    </location>
</feature>
<dbReference type="Proteomes" id="UP001519332">
    <property type="component" value="Unassembled WGS sequence"/>
</dbReference>
<dbReference type="RefSeq" id="WP_209635263.1">
    <property type="nucleotide sequence ID" value="NZ_JAGINW010000001.1"/>
</dbReference>
<feature type="compositionally biased region" description="Basic and acidic residues" evidence="1">
    <location>
        <begin position="242"/>
        <end position="262"/>
    </location>
</feature>
<sequence length="365" mass="38250">MNTKRTALAVAGAGVLAGVIGLGVLAMPAGADEPPPVLPQISADQLVESVATAKVPALAGKVTASENLGLPMKLLPEGTGSASVWSDGQNRYRATLPSRTSEKTFVEDGGTLWSWDSQSNTVSKFVHGDAVTKEKLAGSDPATLGKDLLNLVRQYSDVKVDGTARVATRPAYELVVTPKPTERTLLREIRVAVDSETRLPLRLQVLANGQSEPAVKVEFTELTVGPQNADLFKFTPPQGATVKERKEGDSSDKGARGDADMRKGMGNLLSNLKLQTIGEGWDTVLGAKLPGDLNGMLGQMQGNGRGKGFDANALLKSFAKEVSGSWGSGYVFSTKVGTALVTTDGRVAVGAVPEQVLTEAIGQVK</sequence>
<accession>A0ABS4T8Q9</accession>
<comment type="caution">
    <text evidence="3">The sequence shown here is derived from an EMBL/GenBank/DDBJ whole genome shotgun (WGS) entry which is preliminary data.</text>
</comment>
<evidence type="ECO:0000256" key="1">
    <source>
        <dbReference type="SAM" id="MobiDB-lite"/>
    </source>
</evidence>
<evidence type="ECO:0000313" key="4">
    <source>
        <dbReference type="Proteomes" id="UP001519332"/>
    </source>
</evidence>